<evidence type="ECO:0000256" key="5">
    <source>
        <dbReference type="ARBA" id="ARBA00022801"/>
    </source>
</evidence>
<dbReference type="OMA" id="LPRISNC"/>
<evidence type="ECO:0000259" key="6">
    <source>
        <dbReference type="Pfam" id="PF12697"/>
    </source>
</evidence>
<sequence length="293" mass="33012">MLRNSKFHCYIIPARIGGPHKLPRISNCKMEAIKEQPKHFVAVHGVGHGAWVYYKLKPRIEAAGHRFTPVDLAGAGRNEKKLEEIRTMVDYTRPLLEVLASIPENEKVILIGHSGGGMAAAVGLEKYPNKVSVGVFLNAIMPDAKNRPSYVFEEYTARTPIEKWLDTKFFPYGDPPIMALLCGPEFISNSLYNRSPKEDQALGKLLVRPGSLFMEDLLQTEKLFTEERFGSVPQAYVIASDDKTITADFQRWMIQNNPCVKEVKEIKGADHMPMFTKPDELCQCLLEIAKTYA</sequence>
<dbReference type="GO" id="GO:0009694">
    <property type="term" value="P:jasmonic acid metabolic process"/>
    <property type="evidence" value="ECO:0007669"/>
    <property type="project" value="TreeGrafter"/>
</dbReference>
<gene>
    <name evidence="7" type="ORF">GSCOC_T00039839001</name>
</gene>
<evidence type="ECO:0000256" key="2">
    <source>
        <dbReference type="ARBA" id="ARBA00008645"/>
    </source>
</evidence>
<dbReference type="Proteomes" id="UP000295252">
    <property type="component" value="Chromosome IX"/>
</dbReference>
<evidence type="ECO:0000313" key="8">
    <source>
        <dbReference type="Proteomes" id="UP000295252"/>
    </source>
</evidence>
<dbReference type="AlphaFoldDB" id="A0A068U1Q7"/>
<dbReference type="OrthoDB" id="408373at2759"/>
<dbReference type="EMBL" id="HG739092">
    <property type="protein sequence ID" value="CDP02456.1"/>
    <property type="molecule type" value="Genomic_DNA"/>
</dbReference>
<accession>A0A068U1Q7</accession>
<dbReference type="GO" id="GO:0009820">
    <property type="term" value="P:alkaloid metabolic process"/>
    <property type="evidence" value="ECO:0007669"/>
    <property type="project" value="UniProtKB-KW"/>
</dbReference>
<dbReference type="GO" id="GO:0080031">
    <property type="term" value="F:methyl salicylate esterase activity"/>
    <property type="evidence" value="ECO:0007669"/>
    <property type="project" value="TreeGrafter"/>
</dbReference>
<dbReference type="InParanoid" id="A0A068U1Q7"/>
<evidence type="ECO:0000256" key="4">
    <source>
        <dbReference type="ARBA" id="ARBA00022589"/>
    </source>
</evidence>
<dbReference type="InterPro" id="IPR045889">
    <property type="entry name" value="MES/HNL"/>
</dbReference>
<dbReference type="PhylomeDB" id="A0A068U1Q7"/>
<dbReference type="SUPFAM" id="SSF53474">
    <property type="entry name" value="alpha/beta-Hydrolases"/>
    <property type="match status" value="1"/>
</dbReference>
<organism evidence="7 8">
    <name type="scientific">Coffea canephora</name>
    <name type="common">Robusta coffee</name>
    <dbReference type="NCBI Taxonomy" id="49390"/>
    <lineage>
        <taxon>Eukaryota</taxon>
        <taxon>Viridiplantae</taxon>
        <taxon>Streptophyta</taxon>
        <taxon>Embryophyta</taxon>
        <taxon>Tracheophyta</taxon>
        <taxon>Spermatophyta</taxon>
        <taxon>Magnoliopsida</taxon>
        <taxon>eudicotyledons</taxon>
        <taxon>Gunneridae</taxon>
        <taxon>Pentapetalae</taxon>
        <taxon>asterids</taxon>
        <taxon>lamiids</taxon>
        <taxon>Gentianales</taxon>
        <taxon>Rubiaceae</taxon>
        <taxon>Ixoroideae</taxon>
        <taxon>Gardenieae complex</taxon>
        <taxon>Bertiereae - Coffeeae clade</taxon>
        <taxon>Coffeeae</taxon>
        <taxon>Coffea</taxon>
    </lineage>
</organism>
<dbReference type="STRING" id="49390.A0A068U1Q7"/>
<dbReference type="InterPro" id="IPR029058">
    <property type="entry name" value="AB_hydrolase_fold"/>
</dbReference>
<reference evidence="8" key="1">
    <citation type="journal article" date="2014" name="Science">
        <title>The coffee genome provides insight into the convergent evolution of caffeine biosynthesis.</title>
        <authorList>
            <person name="Denoeud F."/>
            <person name="Carretero-Paulet L."/>
            <person name="Dereeper A."/>
            <person name="Droc G."/>
            <person name="Guyot R."/>
            <person name="Pietrella M."/>
            <person name="Zheng C."/>
            <person name="Alberti A."/>
            <person name="Anthony F."/>
            <person name="Aprea G."/>
            <person name="Aury J.M."/>
            <person name="Bento P."/>
            <person name="Bernard M."/>
            <person name="Bocs S."/>
            <person name="Campa C."/>
            <person name="Cenci A."/>
            <person name="Combes M.C."/>
            <person name="Crouzillat D."/>
            <person name="Da Silva C."/>
            <person name="Daddiego L."/>
            <person name="De Bellis F."/>
            <person name="Dussert S."/>
            <person name="Garsmeur O."/>
            <person name="Gayraud T."/>
            <person name="Guignon V."/>
            <person name="Jahn K."/>
            <person name="Jamilloux V."/>
            <person name="Joet T."/>
            <person name="Labadie K."/>
            <person name="Lan T."/>
            <person name="Leclercq J."/>
            <person name="Lepelley M."/>
            <person name="Leroy T."/>
            <person name="Li L.T."/>
            <person name="Librado P."/>
            <person name="Lopez L."/>
            <person name="Munoz A."/>
            <person name="Noel B."/>
            <person name="Pallavicini A."/>
            <person name="Perrotta G."/>
            <person name="Poncet V."/>
            <person name="Pot D."/>
            <person name="Priyono X."/>
            <person name="Rigoreau M."/>
            <person name="Rouard M."/>
            <person name="Rozas J."/>
            <person name="Tranchant-Dubreuil C."/>
            <person name="VanBuren R."/>
            <person name="Zhang Q."/>
            <person name="Andrade A.C."/>
            <person name="Argout X."/>
            <person name="Bertrand B."/>
            <person name="de Kochko A."/>
            <person name="Graziosi G."/>
            <person name="Henry R.J."/>
            <person name="Jayarama X."/>
            <person name="Ming R."/>
            <person name="Nagai C."/>
            <person name="Rounsley S."/>
            <person name="Sankoff D."/>
            <person name="Giuliano G."/>
            <person name="Albert V.A."/>
            <person name="Wincker P."/>
            <person name="Lashermes P."/>
        </authorList>
    </citation>
    <scope>NUCLEOTIDE SEQUENCE [LARGE SCALE GENOMIC DNA]</scope>
    <source>
        <strain evidence="8">cv. DH200-94</strain>
    </source>
</reference>
<keyword evidence="3" id="KW-0719">Serine esterase</keyword>
<dbReference type="InterPro" id="IPR000073">
    <property type="entry name" value="AB_hydrolase_1"/>
</dbReference>
<dbReference type="Gramene" id="CDP02456">
    <property type="protein sequence ID" value="CDP02456"/>
    <property type="gene ID" value="GSCOC_T00039839001"/>
</dbReference>
<evidence type="ECO:0000256" key="1">
    <source>
        <dbReference type="ARBA" id="ARBA00004913"/>
    </source>
</evidence>
<dbReference type="GO" id="GO:0009696">
    <property type="term" value="P:salicylic acid metabolic process"/>
    <property type="evidence" value="ECO:0007669"/>
    <property type="project" value="TreeGrafter"/>
</dbReference>
<dbReference type="Gene3D" id="3.40.50.1820">
    <property type="entry name" value="alpha/beta hydrolase"/>
    <property type="match status" value="1"/>
</dbReference>
<dbReference type="PANTHER" id="PTHR10992:SF1083">
    <property type="entry name" value="METHYLESTERASE 1"/>
    <property type="match status" value="1"/>
</dbReference>
<comment type="pathway">
    <text evidence="1">Alkaloid biosynthesis.</text>
</comment>
<dbReference type="FunFam" id="3.40.50.1820:FF:000051">
    <property type="entry name" value="(S)-hydroxynitrile lyase"/>
    <property type="match status" value="1"/>
</dbReference>
<dbReference type="GO" id="GO:0080030">
    <property type="term" value="F:methyl indole-3-acetate esterase activity"/>
    <property type="evidence" value="ECO:0007669"/>
    <property type="project" value="TreeGrafter"/>
</dbReference>
<proteinExistence type="inferred from homology"/>
<dbReference type="PANTHER" id="PTHR10992">
    <property type="entry name" value="METHYLESTERASE FAMILY MEMBER"/>
    <property type="match status" value="1"/>
</dbReference>
<dbReference type="GO" id="GO:0080032">
    <property type="term" value="F:methyl jasmonate esterase activity"/>
    <property type="evidence" value="ECO:0007669"/>
    <property type="project" value="TreeGrafter"/>
</dbReference>
<feature type="domain" description="AB hydrolase-1" evidence="6">
    <location>
        <begin position="41"/>
        <end position="282"/>
    </location>
</feature>
<evidence type="ECO:0000313" key="7">
    <source>
        <dbReference type="EMBL" id="CDP02456.1"/>
    </source>
</evidence>
<comment type="similarity">
    <text evidence="2">Belongs to the AB hydrolase superfamily.</text>
</comment>
<keyword evidence="5" id="KW-0378">Hydrolase</keyword>
<dbReference type="Pfam" id="PF12697">
    <property type="entry name" value="Abhydrolase_6"/>
    <property type="match status" value="1"/>
</dbReference>
<evidence type="ECO:0000256" key="3">
    <source>
        <dbReference type="ARBA" id="ARBA00022487"/>
    </source>
</evidence>
<keyword evidence="8" id="KW-1185">Reference proteome</keyword>
<keyword evidence="4" id="KW-0017">Alkaloid metabolism</keyword>
<name>A0A068U1Q7_COFCA</name>
<protein>
    <recommendedName>
        <fullName evidence="6">AB hydrolase-1 domain-containing protein</fullName>
    </recommendedName>
</protein>